<dbReference type="Proteomes" id="UP000321393">
    <property type="component" value="Unassembled WGS sequence"/>
</dbReference>
<dbReference type="EMBL" id="SSTE01004567">
    <property type="protein sequence ID" value="KAA0062464.1"/>
    <property type="molecule type" value="Genomic_DNA"/>
</dbReference>
<evidence type="ECO:0000313" key="1">
    <source>
        <dbReference type="EMBL" id="KAA0062464.1"/>
    </source>
</evidence>
<proteinExistence type="predicted"/>
<gene>
    <name evidence="1" type="ORF">E6C27_scaffold130G00520</name>
</gene>
<name>A0A5A7V5D7_CUCMM</name>
<dbReference type="Pfam" id="PF02992">
    <property type="entry name" value="Transposase_21"/>
    <property type="match status" value="1"/>
</dbReference>
<dbReference type="InterPro" id="IPR004242">
    <property type="entry name" value="Transposase_21"/>
</dbReference>
<dbReference type="AlphaFoldDB" id="A0A5A7V5D7"/>
<protein>
    <submittedName>
        <fullName evidence="1">Uncharacterized protein</fullName>
    </submittedName>
</protein>
<organism evidence="1 2">
    <name type="scientific">Cucumis melo var. makuwa</name>
    <name type="common">Oriental melon</name>
    <dbReference type="NCBI Taxonomy" id="1194695"/>
    <lineage>
        <taxon>Eukaryota</taxon>
        <taxon>Viridiplantae</taxon>
        <taxon>Streptophyta</taxon>
        <taxon>Embryophyta</taxon>
        <taxon>Tracheophyta</taxon>
        <taxon>Spermatophyta</taxon>
        <taxon>Magnoliopsida</taxon>
        <taxon>eudicotyledons</taxon>
        <taxon>Gunneridae</taxon>
        <taxon>Pentapetalae</taxon>
        <taxon>rosids</taxon>
        <taxon>fabids</taxon>
        <taxon>Cucurbitales</taxon>
        <taxon>Cucurbitaceae</taxon>
        <taxon>Benincaseae</taxon>
        <taxon>Cucumis</taxon>
    </lineage>
</organism>
<comment type="caution">
    <text evidence="1">The sequence shown here is derived from an EMBL/GenBank/DDBJ whole genome shotgun (WGS) entry which is preliminary data.</text>
</comment>
<sequence length="159" mass="18377">MNHLPPCPVVVAIDAVHPCRRLPSCIKEEETEERRLKDEMPMNVGEGFADMRWHRDKRVETNDVLKHPANAKGWKHFDSEYPDFASDLRKVRLGLASDGFNPFGQMSTSYSMWPVVLLRYSLCHTPSRTTCYLRPKDGVKPTNNAFLYLYLSTLLKTFM</sequence>
<evidence type="ECO:0000313" key="2">
    <source>
        <dbReference type="Proteomes" id="UP000321393"/>
    </source>
</evidence>
<reference evidence="1 2" key="1">
    <citation type="submission" date="2019-08" db="EMBL/GenBank/DDBJ databases">
        <title>Draft genome sequences of two oriental melons (Cucumis melo L. var makuwa).</title>
        <authorList>
            <person name="Kwon S.-Y."/>
        </authorList>
    </citation>
    <scope>NUCLEOTIDE SEQUENCE [LARGE SCALE GENOMIC DNA]</scope>
    <source>
        <strain evidence="2">cv. SW 3</strain>
        <tissue evidence="1">Leaf</tissue>
    </source>
</reference>
<accession>A0A5A7V5D7</accession>